<dbReference type="AlphaFoldDB" id="A0A545ST01"/>
<evidence type="ECO:0000313" key="2">
    <source>
        <dbReference type="EMBL" id="TQV68094.1"/>
    </source>
</evidence>
<dbReference type="Pfam" id="PF21527">
    <property type="entry name" value="Stv"/>
    <property type="match status" value="1"/>
</dbReference>
<protein>
    <recommendedName>
        <fullName evidence="1">Putative adhesin Stv domain-containing protein</fullName>
    </recommendedName>
</protein>
<evidence type="ECO:0000259" key="1">
    <source>
        <dbReference type="Pfam" id="PF21527"/>
    </source>
</evidence>
<proteinExistence type="predicted"/>
<dbReference type="EMBL" id="VHSH01000024">
    <property type="protein sequence ID" value="TQV68094.1"/>
    <property type="molecule type" value="Genomic_DNA"/>
</dbReference>
<feature type="domain" description="Putative adhesin Stv" evidence="1">
    <location>
        <begin position="41"/>
        <end position="210"/>
    </location>
</feature>
<name>A0A545ST01_9PROT</name>
<organism evidence="2 3">
    <name type="scientific">Denitrobaculum tricleocarpae</name>
    <dbReference type="NCBI Taxonomy" id="2591009"/>
    <lineage>
        <taxon>Bacteria</taxon>
        <taxon>Pseudomonadati</taxon>
        <taxon>Pseudomonadota</taxon>
        <taxon>Alphaproteobacteria</taxon>
        <taxon>Rhodospirillales</taxon>
        <taxon>Rhodospirillaceae</taxon>
        <taxon>Denitrobaculum</taxon>
    </lineage>
</organism>
<dbReference type="InterPro" id="IPR049002">
    <property type="entry name" value="Stv"/>
</dbReference>
<dbReference type="RefSeq" id="WP_142899996.1">
    <property type="nucleotide sequence ID" value="NZ_ML660075.1"/>
</dbReference>
<gene>
    <name evidence="2" type="ORF">FKG95_29155</name>
</gene>
<accession>A0A545ST01</accession>
<evidence type="ECO:0000313" key="3">
    <source>
        <dbReference type="Proteomes" id="UP000315252"/>
    </source>
</evidence>
<reference evidence="2 3" key="1">
    <citation type="submission" date="2019-06" db="EMBL/GenBank/DDBJ databases">
        <title>Whole genome sequence for Rhodospirillaceae sp. R148.</title>
        <authorList>
            <person name="Wang G."/>
        </authorList>
    </citation>
    <scope>NUCLEOTIDE SEQUENCE [LARGE SCALE GENOMIC DNA]</scope>
    <source>
        <strain evidence="2 3">R148</strain>
    </source>
</reference>
<comment type="caution">
    <text evidence="2">The sequence shown here is derived from an EMBL/GenBank/DDBJ whole genome shotgun (WGS) entry which is preliminary data.</text>
</comment>
<dbReference type="Proteomes" id="UP000315252">
    <property type="component" value="Unassembled WGS sequence"/>
</dbReference>
<keyword evidence="3" id="KW-1185">Reference proteome</keyword>
<sequence>MSWFKRKARSKVESSGPVISAPMGADFMNNAMAGGQAKPKEVVFAGHGSFNTVTDKNYPKVRLPPSVTMVFWCHHGEALLNTVGAYIESRKDVQQLPDHLLEMIAADGSNPDVPVIVRGGEEVWNYRLTYPSGLSLGNNPASVPSSVYNPPVAPSSAATVPRGVVGDRRYCVVPPLSGDIGDRGVPIIALLAGNWNICDGAIVHWCACRSIADR</sequence>